<accession>A0A1I1XX62</accession>
<dbReference type="InterPro" id="IPR022409">
    <property type="entry name" value="PKD/Chitinase_dom"/>
</dbReference>
<dbReference type="PANTHER" id="PTHR28206:SF1">
    <property type="entry name" value="NUCLEOPORIN POM152"/>
    <property type="match status" value="1"/>
</dbReference>
<evidence type="ECO:0000313" key="3">
    <source>
        <dbReference type="Proteomes" id="UP000181976"/>
    </source>
</evidence>
<dbReference type="InterPro" id="IPR035986">
    <property type="entry name" value="PKD_dom_sf"/>
</dbReference>
<dbReference type="eggNOG" id="COG4932">
    <property type="taxonomic scope" value="Bacteria"/>
</dbReference>
<dbReference type="SUPFAM" id="SSF49299">
    <property type="entry name" value="PKD domain"/>
    <property type="match status" value="2"/>
</dbReference>
<feature type="domain" description="PKD" evidence="1">
    <location>
        <begin position="5780"/>
        <end position="5836"/>
    </location>
</feature>
<dbReference type="Gene3D" id="2.60.40.10">
    <property type="entry name" value="Immunoglobulins"/>
    <property type="match status" value="5"/>
</dbReference>
<dbReference type="EMBL" id="FONA01000007">
    <property type="protein sequence ID" value="SFE11976.1"/>
    <property type="molecule type" value="Genomic_DNA"/>
</dbReference>
<dbReference type="GO" id="GO:0017056">
    <property type="term" value="F:structural constituent of nuclear pore"/>
    <property type="evidence" value="ECO:0007669"/>
    <property type="project" value="InterPro"/>
</dbReference>
<name>A0A1I1XX62_9BACT</name>
<dbReference type="Pfam" id="PF13585">
    <property type="entry name" value="CHU_C"/>
    <property type="match status" value="1"/>
</dbReference>
<sequence length="5932" mass="624803">MRKGLPKNIKQIPFLFFKRVLLFLGLAVFSVHMTSGQNTVCAKGYLTGKEVLDAMGLPGGGGVRSGGTFVVTSTVPDGGQSTITIDDGSTSTNEDDIFTGFDSFYTSYTIQYNNTPKSNSITYFVSGTAPAVTLSTPDPSTICEGEQVDINFTLSGATGDWEVQLEDGTSTITYTVNAVSGSPNTVTYTLDSDATIEITSVEANGGGCAMDPADLPSPISFTVLPDPSSKTVTGTSVCDPASLNDITLFNSDSGVEYYIVYNDGSTTSEVSGTRWTGDGGDHIFTGINEGPGEYYVVALGCHGEEKMGGSFYISTPPATTPTISSSSPACPGSDLTIDNTEGSDVQYYLLRNGVRTGAYRNGNNGTITFGNLTTPGTYTIEAERHDCVVTIPGSLEIQALPAFFELSANKFSYCAGTVPTGVELTLDGSESGIQYQLQRDLGSGYTDVGSPVTGDGGPLTWVNVTEGTYRVVASTTAGCSIIMNGRPTIEEATPPSAVITTSTPNSRCEGASVDFNINVTLTGTQPFSFEITNNAGDPPIVVNDLYSNTYTISVDPSTDVTYTLTNLTDASGCDPVMDVGRVQFYVRPNPVFTFDASPNPVSTVSGNSTTSVCVGSEVTLDVNVSNTSGPFDYVWSNSLGTTKSVSFNPNETRTYSVTVENEYGCVATKEIEVVVNPLPTIDFEPDGGDYDICINGGTVELIPASPNTGGNFTGTGVTGNFFDPITAGVGRHDVTYTFTNTTTGCENSITKPLDVNPEPNVNIHINQTDYCYGDGSTTLNSIPQNSNGSWEIVGGTRSWFRDNGDGTATLEVDNAIDLTGGGTFDLVYHYTDPNTGCIGEDMLTVDLHPDLADEIDFEYRSSAAATYSWKAFPAGDLLFCQSNDPIDLRGIFDDTGLPIGDGSFSGPGVTNTGAGTAQFDPSVAGNGNHTITYTYTDPSTTCTGVVTHSIQIGTTLEFPGLNALYCASDGPINVYGDEVPSTGVSGTLEIFNNNNPASPSLLYTHSSNSSSNPFSFDPSTEGLGPGDYLFRFTYNDGVCDNVIEQEVTVADVVDATFTIDAPSTQFCETQSPVQLIPSQPGGIFTINTSSGLGVSGYYFNPSHPDVVPGKTYTITYTINTGSCSDSYSIDVNVIPVPTLDISGLSDEYCDNDAGPFLIEPNNGGIAGAVYTFSATLNAVGRSPLYFNDGADTTHVTSYTYTGTSGDPLYFDPVQVGYGTYTITYTFDNTANTGCVTSVSKVVTVHETPGVTFAGMTDPVEYCQSDAPVTLEGSFVSGGLTGLGNFFGAGINNLTSDDGVAEFDPSSVIPGDHPIQYVYTDPATGCNSERTKIFTVKETPAVYNITPNSSTSAYPGHFCPGDNVVIGVDDSQDGVDYLLIRNGDVSSPVETIPGNASAGAITFPPVTVPGDYTVLAIWPSPSGCSQWMNGTVEVRENNVTASFTKQNVSCTGDTNGEIVVTASGGSGPYRFFLYQNASLSTLVDDNNSGIFTGLGAHVYYVQVEDAIGCTLPVPVEVNISEPASGLSVVTGSSPTGCAGCTAGVDCEGEAWVTISDGTAFADLVTYPSGYDVQWTDASGSTVTPSGDGTIIEKMPAGFYTVRVTDANGCWIEETIEIETVPAISLTEISRTHVDCHGAASGQFVVEATGGDPSAEYQFSIDRVNWLSPDAPGGSQRTFSALTAGSYNVYVRDAHYPRCEYQLASAIVLSEPSELTISEVPGSHIDVDCYGNATGQFEVVASGGSGTFEYSLNGGAFDSDKIFSGLVAGSYSVTVRDGNGCTASLASPVEITQPSQLTISNTSTSPVSCLAGNDGSISITASGGDGNYVYSIVSGPETRPDQTSNTFDNLPAGTYEVRVTDGSGCVAMYSGIVVTEPASALSLSGTVIQNVLCRGGNSGSLAVTASGGSGNYEFSIDGGTTWVTNHTNDYTFDNLVAGTYTIDVRDINGCTANTSVTITQPATAFSLSAIVDNHVTCFDGNDAEITATASGGLSSSGVNYVLYKDVAGSWVAQASHSNITGAPYTFTSLSAGDYRIEAWDNSGSLNSDYCFDFVEVTVNQPTAEIEINPINIHHVTTTGGSDGSIEIEITGGSGSFVSIVWSGIEEGTGNPVTGLANNVYVQPNLVAGTYSVEVTDDLGCTVVSDPIVVTDPDSPLGLSISTSAPGPCFGATNGTINLTAVGGVTPYASITLSRAGVLIPPAASGADNATFNNLGEGTYLAEVVDNVGTSYTETIIFDLPDQLDLNFSIIHDATCVGAADGTITFSVSGGTPDASVSPNTYDYFIIPPGGGVISGTVNAGSAETVASLTAGTGYRLMVIDDLGCNVETSFDIDEPDPITFDIDSKNLSCFGSDDGEITVTNVTGGWGSNYSYAWEVFNGSGWDPYPSSGPATTPTVNNLPVGTYRVTVTGNLYGCTATSSEIVITQPEELELILSGQKDITTCYGDNSGEVTLRVEGGTGPYDLTGSATYLNWSGSGTFVVSGLSAGVNSFNVQDANGCTASASATINEPGQLVVDNIAAQIECESDGSGGELEIEVSGGLQNATSEYAYRIELINQDTGNSLVWMRTSSAQPYVINDITGIPAGNYDLIISDANSSDPSACSYSDVVSLSYIDIQAVVTDVSCSGAADGAIDITIEGGSGNYAYQWIKDGGPGVYAITQDLSGLTSGNYTLTLTDLDRGGCSLVRNYQVNNGKVLYLDASVVQVSCNGGANGAIIVDDVVGAVPPVTYYLDGVADVDNDGQWTGLTAGTYMVTAIDADGCEVTESFYVAQPLGIDFTLSTSLDCSSDYSRSITLSGLTGGTAPYTFSWSGPGGFTQVSDTEITDITVGGTYSVTVTDHRNCSITKSITLYGKPVLSADVSAVQCNGGSNGIIDLTVTGGSDNFSYSWDDPATSTSQDLSGLAAGTYHVVVTDLSQICSVSGNPYSTTLEVEVSEPDPFVIDSYISHIDCGGGTPDGEINITSITGGSGSYTLTWDASPYITQGAWHQTGLPGGEYTVVISDADGCSVTRSFTVNEPDPLDFALDVDPSNCLQENSISIVSPTGGTGSYEFIWAGPGVDTSSPTITTQTNLPGGEYTVTMVDVGNAHNCNISKSVTLSKPLAVTYSVESETCPGANNGSVDITVSGGVAPYSYSWSTVDGSGLSVSEEDQSGLSAGTYQVIVTDSNPDGPCTFTISDITVNVANTISVGSNITHVRCFGAATGAISVNVTGGSGTYHYLWSGPDGFSSNDANITGLKAGSYTLVVSDVIAGTSCSVTRTFVVEEPTSAIEVTDVTVGGVDCRGNATGSIDITVAGGTAPYSFQWTGPASIPDPTLEDLSNVRSGVYNVVITDANGCVLDYAATYGSTINIPQPAEALEVVLVNVDDVTSTGGNDGAIEVDVTGGTGSYTILWFDDLGSPVPGTDGLEVVENLTAGTYRVYVEDENGCSDEILNIVVSEPNAVLDLKISKRSIGVCSGSANGQIKVDMTGGTLPYQSITLYNGAGTVAQVTNQNNAVFDNLPAGDYEVSGIDAKGVEVRKAVTLLEPTALQLNAAVTQHVECYSDATGIIEVSVDGGVAKEIGGNYYVTLSGGPSGTAANYSPLSGEVFTFSNLPAGTYTVRLIDDSNVNEVNYDNDSFADGYGDGTFNINTDCYIEQQLVVEQPEAQLVLSTMTGSEELCEGELPWLQIVTSNWDPAASPLEVQLSDGETYLVNSSPFQFQPNNIPSVGITQYTITGFVQQGTTCNKGTASGTATVEVHPLPTATIFGDGELCLGESRDLGIELTGTAPWNVTISDGTNTWNETYTTTLNFFTVSPVENSSYQVLSVSDAYCSNTGTGTANITVHELPTVTLTGNAEICEGESTDLTFDFTAGTGPWTVTFTENGVSRTVGPITTSLYTLSVTPVVTTDYELVSVQDANGCSQPASGLVRVTVREYPDQPTAIVGDDIVCQGSTHAYSVDPVPNATSYVWSLPTGATIISGDGTREIEVQFSTTAQTGNISVYAENSCGAGPNITLQINVDELPQSIGPISGPEDLCQGTTGISYSVTPVTDASTYNWTVPTGFTIVSGQGTAKIIVDLDPALNSTVGDITVTPENYCGVSSSTSTLEVEVHPLPQADAGTDQQLCGNSTTMNAADPSVIDPNWQGTWELVSGYADIVSPHDPNTVVNNISRGDVVLRWTVTNMATGGNGCSISDEVTLRNNTITVIADAEQTLTCDASSNLYGTPIPAYDNTSGRWSVESGSGVFDDATSASTTVYDLAPGSNILRWTITQNGCENYAEIEIINDEPDQAVIYAEDLIDVCGTDTMLLANEPVEGGGVWSVEKGRATITPIGGNSFEVRITNLARGENVIRWTITKNGHCSTFDEVVIRNNQLDVDAGDDFTTCDNTVQLMATEPPTGAVGYWTALDAAAGSATFSDGTSYQAVVSGLVNGENRLRWTLYKNGCESSDEIVITSNTPTQASVGSQQRICKNDTILSGNDPAPYEVGRWSVVQGSGEFVDENDPKTRVKNVGLGTNIYRWTIYNGNCSTSADLIVVNQQVEAFAGRDTVSCSRFVYLKADPVPDGYSGLWTIVSGSGGAVFDGDASNPNVGVQLSKGENILRWNVVHNQSGCSSSDEVSILVNAVDNVDAGGDQIISDGSGQAIMQAELPDRATGEWSIISGGGDIVDPSDPNTLITNLVRGPNIFRWTVTIGNCSAYDEVQITNGDVIEAETGPDIYICSDETYMNANDPDNAIGKWTLGRFGSGKFENERDPKTRVYDIGPGENEFVWTISYGQGTSFSSDTIIVINNSPDEARAGLDDYTCSDTYTLLGNTPDPDMGTVSWTIVSGSGTLVTPDQPETQVVGLSQGENKFVYTIEKGSGVNVCYSTDTVTIINGTATQAYAGEDQTICTDSVKLEPNVPNHGTGEWRILEGAAEFEDNMARKIARGTNRFMWVVSTEYCSSYDTVTIVNNMPSIPNAGRDIAVCVDSVTLSGSLDVYHTGEWSLISGSGTIEDPTKPDTKVTNLGQGENKFRWTITNGNCSDFDDVIIRNDFKEAVIRYDASTPLCVDTTVLEANNPLPGVGTWGVIGGSGSAEFVDPEDPYTVVRNLQQGENLLTWTITNGECTDVDTVRIINNQPTTADAGDNMATCDNFIYLTANNPVVGTGSWTIRNGGGNFSSLSDPSARVDSLKFGANIFRWTIEHEGCKSFDDVQIDYNTIQATVGDDRTICSDSEILQGNNPSPGTGTWTVVGGTSQAYFDDINNPNTTVRDLRKGTNRLRWTINYKGCETYAEVSITNALPSTAYAGNTQRLCDDETVLDAIEPEIGTGRWEVVAGSATIAGSDINNPKATVTGLAKGDNVLRWVVENGICSTSDEVLIVNNLPSTPFAGSDIEVCEPNHDLRAATPEYGEGLWSIIEGGGNISDVTDPRASISNLVPGITRLKWTVSMGQCSVSDTLVIENNTPTQANAGPDVSDCKDWAQLDANPAVYGTGEWYIVSGTGTFQNPADEATIIEDLGFGENILMWEIWNGSKCFSRDTVKIFNKVPEQSDAGNDKTICENYTTLNGNTPPSPAIGTWTVVSGAGTFDDPNSPSSIVRDIGFGDNVFKWTISYDECETESTVTIRSNKTDAYAGEDVVVYDPEVLLNANNVGELDAHWEIVGGTGEFEDPTFFNTLVTGLSEGINTFRWIITVDECDSYDDVSVEYRPTPDAGFITDVDSGCWPLTVHFTNYSVGVQERNYHWDFGDGNSSGDQNPVHTFEYAGNFPVVLTVPGPDGTEGYYQKIIKVYDHPEAAFSVTPEQVYVPGDEVRFFDLSVGAVDYLWDFGDGNTSTEAHPVHEYAETGVYDVTLHVTNEYNCTDSITIEGAVTAIANGFIKFPNAFKPRPDGGSENRPNETNNIFKPVYRDVDTYHLQIFNRWGQLIFESRDIEEGWNGFYQGQLAPQAVYVWKVSGTFMNGKEFRETGTVLLVR</sequence>
<dbReference type="RefSeq" id="WP_010526278.1">
    <property type="nucleotide sequence ID" value="NZ_AFSL01000007.1"/>
</dbReference>
<dbReference type="InterPro" id="IPR045829">
    <property type="entry name" value="PKD_6"/>
</dbReference>
<dbReference type="Proteomes" id="UP000181976">
    <property type="component" value="Unassembled WGS sequence"/>
</dbReference>
<organism evidence="2 3">
    <name type="scientific">Thermophagus xiamenensis</name>
    <dbReference type="NCBI Taxonomy" id="385682"/>
    <lineage>
        <taxon>Bacteria</taxon>
        <taxon>Pseudomonadati</taxon>
        <taxon>Bacteroidota</taxon>
        <taxon>Bacteroidia</taxon>
        <taxon>Marinilabiliales</taxon>
        <taxon>Marinilabiliaceae</taxon>
        <taxon>Thermophagus</taxon>
    </lineage>
</organism>
<dbReference type="CDD" id="cd00146">
    <property type="entry name" value="PKD"/>
    <property type="match status" value="2"/>
</dbReference>
<feature type="domain" description="PKD" evidence="1">
    <location>
        <begin position="3128"/>
        <end position="3185"/>
    </location>
</feature>
<dbReference type="STRING" id="385682.SAMN05444380_1072"/>
<protein>
    <submittedName>
        <fullName evidence="2">Gliding motility-associated C-terminal domain-containing protein</fullName>
    </submittedName>
</protein>
<dbReference type="InParanoid" id="A0A1I1XX62"/>
<dbReference type="Pfam" id="PF19408">
    <property type="entry name" value="PKD_6"/>
    <property type="match status" value="2"/>
</dbReference>
<evidence type="ECO:0000313" key="2">
    <source>
        <dbReference type="EMBL" id="SFE11976.1"/>
    </source>
</evidence>
<dbReference type="InterPro" id="IPR037701">
    <property type="entry name" value="Pom152"/>
</dbReference>
<dbReference type="eggNOG" id="COG3291">
    <property type="taxonomic scope" value="Bacteria"/>
</dbReference>
<dbReference type="eggNOG" id="COG3405">
    <property type="taxonomic scope" value="Bacteria"/>
</dbReference>
<dbReference type="OrthoDB" id="7794186at2"/>
<dbReference type="GO" id="GO:0006606">
    <property type="term" value="P:protein import into nucleus"/>
    <property type="evidence" value="ECO:0007669"/>
    <property type="project" value="TreeGrafter"/>
</dbReference>
<dbReference type="Pfam" id="PF13573">
    <property type="entry name" value="SprB"/>
    <property type="match status" value="14"/>
</dbReference>
<feature type="domain" description="PKD" evidence="1">
    <location>
        <begin position="5670"/>
        <end position="5737"/>
    </location>
</feature>
<proteinExistence type="predicted"/>
<dbReference type="eggNOG" id="COG4386">
    <property type="taxonomic scope" value="Bacteria"/>
</dbReference>
<dbReference type="InterPro" id="IPR025667">
    <property type="entry name" value="SprB_repeat"/>
</dbReference>
<reference evidence="2 3" key="1">
    <citation type="submission" date="2016-10" db="EMBL/GenBank/DDBJ databases">
        <authorList>
            <person name="de Groot N.N."/>
        </authorList>
    </citation>
    <scope>NUCLEOTIDE SEQUENCE [LARGE SCALE GENOMIC DNA]</scope>
    <source>
        <strain evidence="2 3">DSM 19012</strain>
    </source>
</reference>
<dbReference type="Pfam" id="PF18911">
    <property type="entry name" value="PKD_4"/>
    <property type="match status" value="2"/>
</dbReference>
<gene>
    <name evidence="2" type="ORF">SAMN05444380_1072</name>
</gene>
<dbReference type="PANTHER" id="PTHR28206">
    <property type="entry name" value="NUCLEOPORIN POM152"/>
    <property type="match status" value="1"/>
</dbReference>
<dbReference type="InterPro" id="IPR000601">
    <property type="entry name" value="PKD_dom"/>
</dbReference>
<evidence type="ECO:0000259" key="1">
    <source>
        <dbReference type="PROSITE" id="PS50093"/>
    </source>
</evidence>
<keyword evidence="3" id="KW-1185">Reference proteome</keyword>
<dbReference type="eggNOG" id="COG3209">
    <property type="taxonomic scope" value="Bacteria"/>
</dbReference>
<dbReference type="InterPro" id="IPR013783">
    <property type="entry name" value="Ig-like_fold"/>
</dbReference>
<dbReference type="PROSITE" id="PS50093">
    <property type="entry name" value="PKD"/>
    <property type="match status" value="3"/>
</dbReference>
<dbReference type="GO" id="GO:0006999">
    <property type="term" value="P:nuclear pore organization"/>
    <property type="evidence" value="ECO:0007669"/>
    <property type="project" value="TreeGrafter"/>
</dbReference>
<dbReference type="SMART" id="SM00089">
    <property type="entry name" value="PKD"/>
    <property type="match status" value="5"/>
</dbReference>